<dbReference type="InterPro" id="IPR028884">
    <property type="entry name" value="Trm82"/>
</dbReference>
<dbReference type="PROSITE" id="PS50294">
    <property type="entry name" value="WD_REPEATS_REGION"/>
    <property type="match status" value="1"/>
</dbReference>
<dbReference type="InterPro" id="IPR015943">
    <property type="entry name" value="WD40/YVTN_repeat-like_dom_sf"/>
</dbReference>
<dbReference type="PANTHER" id="PTHR16288:SF0">
    <property type="entry name" value="TRNA (GUANINE-N(7)-)-METHYLTRANSFERASE NON-CATALYTIC SUBUNIT WDR4"/>
    <property type="match status" value="1"/>
</dbReference>
<evidence type="ECO:0000256" key="6">
    <source>
        <dbReference type="PROSITE-ProRule" id="PRU00221"/>
    </source>
</evidence>
<organism evidence="7 8">
    <name type="scientific">Tripterygium wilfordii</name>
    <name type="common">Thunder God vine</name>
    <dbReference type="NCBI Taxonomy" id="458696"/>
    <lineage>
        <taxon>Eukaryota</taxon>
        <taxon>Viridiplantae</taxon>
        <taxon>Streptophyta</taxon>
        <taxon>Embryophyta</taxon>
        <taxon>Tracheophyta</taxon>
        <taxon>Spermatophyta</taxon>
        <taxon>Magnoliopsida</taxon>
        <taxon>eudicotyledons</taxon>
        <taxon>Gunneridae</taxon>
        <taxon>Pentapetalae</taxon>
        <taxon>rosids</taxon>
        <taxon>fabids</taxon>
        <taxon>Celastrales</taxon>
        <taxon>Celastraceae</taxon>
        <taxon>Tripterygium</taxon>
    </lineage>
</organism>
<dbReference type="GO" id="GO:0005829">
    <property type="term" value="C:cytosol"/>
    <property type="evidence" value="ECO:0007669"/>
    <property type="project" value="TreeGrafter"/>
</dbReference>
<keyword evidence="4" id="KW-0677">Repeat</keyword>
<comment type="subcellular location">
    <subcellularLocation>
        <location evidence="1">Nucleus</location>
    </subcellularLocation>
</comment>
<dbReference type="InParanoid" id="A0A7J7CXM0"/>
<sequence length="253" mass="28202">MFACCVLNGEIIVAGDFTSSRKSIFNRKSMIQRRMFGSHRLISIAVKYSEERFMSCTRGPKAVVQGALYAMSHGLIFKQEKELRTDILILFVIVVRALTRKTRMKEGEAEKGHRSGSGTYCRSPDPEFSFHCCWFRPSRLRSPAGDCPVNLMDDSDGPLHNDSIRAIRYGASGKLFVSAGDDKLVKIWSAESWHCICTVNSEKRVTAVAISNDDLYVCFADKFGVVSGVDLHGLNDKQALVNMKPVAMLAHPE</sequence>
<dbReference type="PANTHER" id="PTHR16288">
    <property type="entry name" value="WD40 REPEAT PROTEIN 4"/>
    <property type="match status" value="1"/>
</dbReference>
<dbReference type="EMBL" id="JAAARO010000012">
    <property type="protein sequence ID" value="KAF5738852.1"/>
    <property type="molecule type" value="Genomic_DNA"/>
</dbReference>
<dbReference type="Proteomes" id="UP000593562">
    <property type="component" value="Unassembled WGS sequence"/>
</dbReference>
<keyword evidence="5" id="KW-0539">Nucleus</keyword>
<evidence type="ECO:0000313" key="7">
    <source>
        <dbReference type="EMBL" id="KAF5738852.1"/>
    </source>
</evidence>
<keyword evidence="2 6" id="KW-0853">WD repeat</keyword>
<dbReference type="GO" id="GO:0008168">
    <property type="term" value="F:methyltransferase activity"/>
    <property type="evidence" value="ECO:0007669"/>
    <property type="project" value="UniProtKB-KW"/>
</dbReference>
<dbReference type="GO" id="GO:0006400">
    <property type="term" value="P:tRNA modification"/>
    <property type="evidence" value="ECO:0007669"/>
    <property type="project" value="TreeGrafter"/>
</dbReference>
<dbReference type="Pfam" id="PF00400">
    <property type="entry name" value="WD40"/>
    <property type="match status" value="1"/>
</dbReference>
<evidence type="ECO:0000313" key="8">
    <source>
        <dbReference type="Proteomes" id="UP000593562"/>
    </source>
</evidence>
<dbReference type="SMART" id="SM00320">
    <property type="entry name" value="WD40"/>
    <property type="match status" value="2"/>
</dbReference>
<reference evidence="7 8" key="1">
    <citation type="journal article" date="2020" name="Nat. Commun.">
        <title>Genome of Tripterygium wilfordii and identification of cytochrome P450 involved in triptolide biosynthesis.</title>
        <authorList>
            <person name="Tu L."/>
            <person name="Su P."/>
            <person name="Zhang Z."/>
            <person name="Gao L."/>
            <person name="Wang J."/>
            <person name="Hu T."/>
            <person name="Zhou J."/>
            <person name="Zhang Y."/>
            <person name="Zhao Y."/>
            <person name="Liu Y."/>
            <person name="Song Y."/>
            <person name="Tong Y."/>
            <person name="Lu Y."/>
            <person name="Yang J."/>
            <person name="Xu C."/>
            <person name="Jia M."/>
            <person name="Peters R.J."/>
            <person name="Huang L."/>
            <person name="Gao W."/>
        </authorList>
    </citation>
    <scope>NUCLEOTIDE SEQUENCE [LARGE SCALE GENOMIC DNA]</scope>
    <source>
        <strain evidence="8">cv. XIE 37</strain>
        <tissue evidence="7">Leaf</tissue>
    </source>
</reference>
<dbReference type="InterPro" id="IPR036322">
    <property type="entry name" value="WD40_repeat_dom_sf"/>
</dbReference>
<evidence type="ECO:0000256" key="1">
    <source>
        <dbReference type="ARBA" id="ARBA00004123"/>
    </source>
</evidence>
<dbReference type="Gene3D" id="2.130.10.10">
    <property type="entry name" value="YVTN repeat-like/Quinoprotein amine dehydrogenase"/>
    <property type="match status" value="1"/>
</dbReference>
<dbReference type="SUPFAM" id="SSF50978">
    <property type="entry name" value="WD40 repeat-like"/>
    <property type="match status" value="1"/>
</dbReference>
<dbReference type="GO" id="GO:0005634">
    <property type="term" value="C:nucleus"/>
    <property type="evidence" value="ECO:0007669"/>
    <property type="project" value="UniProtKB-SubCell"/>
</dbReference>
<evidence type="ECO:0000256" key="5">
    <source>
        <dbReference type="ARBA" id="ARBA00023242"/>
    </source>
</evidence>
<protein>
    <submittedName>
        <fullName evidence="7">tRNA (Guanine-N(7)-)-methyltransferase non-catalytic subunit wdr4-like</fullName>
    </submittedName>
</protein>
<proteinExistence type="predicted"/>
<dbReference type="GO" id="GO:0036265">
    <property type="term" value="P:RNA (guanine-N7)-methylation"/>
    <property type="evidence" value="ECO:0007669"/>
    <property type="project" value="InterPro"/>
</dbReference>
<name>A0A7J7CXM0_TRIWF</name>
<keyword evidence="7" id="KW-0489">Methyltransferase</keyword>
<feature type="repeat" description="WD" evidence="6">
    <location>
        <begin position="160"/>
        <end position="192"/>
    </location>
</feature>
<keyword evidence="7" id="KW-0808">Transferase</keyword>
<evidence type="ECO:0000256" key="2">
    <source>
        <dbReference type="ARBA" id="ARBA00022574"/>
    </source>
</evidence>
<dbReference type="AlphaFoldDB" id="A0A7J7CXM0"/>
<gene>
    <name evidence="7" type="ORF">HS088_TW12G00045</name>
</gene>
<dbReference type="InterPro" id="IPR001680">
    <property type="entry name" value="WD40_rpt"/>
</dbReference>
<evidence type="ECO:0000256" key="3">
    <source>
        <dbReference type="ARBA" id="ARBA00022694"/>
    </source>
</evidence>
<evidence type="ECO:0000256" key="4">
    <source>
        <dbReference type="ARBA" id="ARBA00022737"/>
    </source>
</evidence>
<comment type="caution">
    <text evidence="7">The sequence shown here is derived from an EMBL/GenBank/DDBJ whole genome shotgun (WGS) entry which is preliminary data.</text>
</comment>
<accession>A0A7J7CXM0</accession>
<keyword evidence="8" id="KW-1185">Reference proteome</keyword>
<keyword evidence="3" id="KW-0819">tRNA processing</keyword>
<dbReference type="PROSITE" id="PS50082">
    <property type="entry name" value="WD_REPEATS_2"/>
    <property type="match status" value="1"/>
</dbReference>
<dbReference type="GO" id="GO:0043527">
    <property type="term" value="C:tRNA methyltransferase complex"/>
    <property type="evidence" value="ECO:0007669"/>
    <property type="project" value="TreeGrafter"/>
</dbReference>